<organism evidence="4 5">
    <name type="scientific">Bordetella genomosp. 4</name>
    <dbReference type="NCBI Taxonomy" id="463044"/>
    <lineage>
        <taxon>Bacteria</taxon>
        <taxon>Pseudomonadati</taxon>
        <taxon>Pseudomonadota</taxon>
        <taxon>Betaproteobacteria</taxon>
        <taxon>Burkholderiales</taxon>
        <taxon>Alcaligenaceae</taxon>
        <taxon>Bordetella</taxon>
    </lineage>
</organism>
<comment type="caution">
    <text evidence="4">The sequence shown here is derived from an EMBL/GenBank/DDBJ whole genome shotgun (WGS) entry which is preliminary data.</text>
</comment>
<keyword evidence="2" id="KW-1133">Transmembrane helix</keyword>
<keyword evidence="2" id="KW-0812">Transmembrane</keyword>
<sequence length="109" mass="12014">MHKQHHSDENRDHDSGTLSRLVHSTEELLRRTAAFGGADVEAGRDRLKRQWDAASSRASDWQDAAGAGLRHFSRAADRCAHRHAWESIAVAAVVGAVITACLMSKSTRR</sequence>
<keyword evidence="5" id="KW-1185">Reference proteome</keyword>
<keyword evidence="2" id="KW-0472">Membrane</keyword>
<dbReference type="EMBL" id="NEVQ01000013">
    <property type="protein sequence ID" value="OZI56008.1"/>
    <property type="molecule type" value="Genomic_DNA"/>
</dbReference>
<dbReference type="RefSeq" id="WP_094837891.1">
    <property type="nucleotide sequence ID" value="NZ_NEVQ01000013.1"/>
</dbReference>
<name>A0A261U246_9BORD</name>
<evidence type="ECO:0000259" key="3">
    <source>
        <dbReference type="Pfam" id="PF19029"/>
    </source>
</evidence>
<dbReference type="AlphaFoldDB" id="A0A261U246"/>
<evidence type="ECO:0000313" key="5">
    <source>
        <dbReference type="Proteomes" id="UP000216885"/>
    </source>
</evidence>
<feature type="transmembrane region" description="Helical" evidence="2">
    <location>
        <begin position="84"/>
        <end position="103"/>
    </location>
</feature>
<protein>
    <recommendedName>
        <fullName evidence="3">DUF883 domain-containing protein</fullName>
    </recommendedName>
</protein>
<evidence type="ECO:0000256" key="1">
    <source>
        <dbReference type="SAM" id="MobiDB-lite"/>
    </source>
</evidence>
<reference evidence="4 5" key="1">
    <citation type="submission" date="2017-05" db="EMBL/GenBank/DDBJ databases">
        <title>Complete and WGS of Bordetella genogroups.</title>
        <authorList>
            <person name="Spilker T."/>
            <person name="LiPuma J."/>
        </authorList>
    </citation>
    <scope>NUCLEOTIDE SEQUENCE [LARGE SCALE GENOMIC DNA]</scope>
    <source>
        <strain evidence="4 5">AU9919</strain>
    </source>
</reference>
<dbReference type="Pfam" id="PF19029">
    <property type="entry name" value="DUF883_C"/>
    <property type="match status" value="1"/>
</dbReference>
<evidence type="ECO:0000256" key="2">
    <source>
        <dbReference type="SAM" id="Phobius"/>
    </source>
</evidence>
<feature type="domain" description="DUF883" evidence="3">
    <location>
        <begin position="76"/>
        <end position="98"/>
    </location>
</feature>
<feature type="compositionally biased region" description="Basic and acidic residues" evidence="1">
    <location>
        <begin position="1"/>
        <end position="15"/>
    </location>
</feature>
<dbReference type="InterPro" id="IPR043605">
    <property type="entry name" value="DUF883_C"/>
</dbReference>
<gene>
    <name evidence="4" type="ORF">CAL20_11170</name>
</gene>
<evidence type="ECO:0000313" key="4">
    <source>
        <dbReference type="EMBL" id="OZI56008.1"/>
    </source>
</evidence>
<feature type="region of interest" description="Disordered" evidence="1">
    <location>
        <begin position="1"/>
        <end position="20"/>
    </location>
</feature>
<proteinExistence type="predicted"/>
<accession>A0A261U246</accession>
<dbReference type="Proteomes" id="UP000216885">
    <property type="component" value="Unassembled WGS sequence"/>
</dbReference>